<dbReference type="Pfam" id="PF18421">
    <property type="entry name" value="Peptidase_M23_N"/>
    <property type="match status" value="1"/>
</dbReference>
<name>A0A345PB70_9GAMM</name>
<keyword evidence="4" id="KW-1185">Reference proteome</keyword>
<dbReference type="Gene3D" id="2.70.70.10">
    <property type="entry name" value="Glucose Permease (Domain IIA)"/>
    <property type="match status" value="1"/>
</dbReference>
<dbReference type="EMBL" id="CP031222">
    <property type="protein sequence ID" value="AXI04529.1"/>
    <property type="molecule type" value="Genomic_DNA"/>
</dbReference>
<dbReference type="GO" id="GO:0004222">
    <property type="term" value="F:metalloendopeptidase activity"/>
    <property type="evidence" value="ECO:0007669"/>
    <property type="project" value="TreeGrafter"/>
</dbReference>
<evidence type="ECO:0000259" key="1">
    <source>
        <dbReference type="Pfam" id="PF01551"/>
    </source>
</evidence>
<feature type="domain" description="Peptidase family M23 N-terminal" evidence="2">
    <location>
        <begin position="23"/>
        <end position="82"/>
    </location>
</feature>
<dbReference type="PANTHER" id="PTHR21666">
    <property type="entry name" value="PEPTIDASE-RELATED"/>
    <property type="match status" value="1"/>
</dbReference>
<protein>
    <submittedName>
        <fullName evidence="3">M23 family peptidase</fullName>
    </submittedName>
</protein>
<dbReference type="InterPro" id="IPR040487">
    <property type="entry name" value="Peptidase_M23_N"/>
</dbReference>
<dbReference type="RefSeq" id="WP_114900593.1">
    <property type="nucleotide sequence ID" value="NZ_CP031222.1"/>
</dbReference>
<accession>A0A345PB70</accession>
<dbReference type="OrthoDB" id="9815245at2"/>
<dbReference type="Pfam" id="PF01551">
    <property type="entry name" value="Peptidase_M23"/>
    <property type="match status" value="1"/>
</dbReference>
<reference evidence="3 4" key="1">
    <citation type="submission" date="2018-07" db="EMBL/GenBank/DDBJ databases">
        <title>Genome sequencing of Moraxellaceae gen. HYN0046.</title>
        <authorList>
            <person name="Kim M."/>
            <person name="Yi H."/>
        </authorList>
    </citation>
    <scope>NUCLEOTIDE SEQUENCE [LARGE SCALE GENOMIC DNA]</scope>
    <source>
        <strain evidence="3 4">HYN0046</strain>
    </source>
</reference>
<dbReference type="AlphaFoldDB" id="A0A345PB70"/>
<dbReference type="InterPro" id="IPR011055">
    <property type="entry name" value="Dup_hybrid_motif"/>
</dbReference>
<feature type="domain" description="M23ase beta-sheet core" evidence="1">
    <location>
        <begin position="159"/>
        <end position="253"/>
    </location>
</feature>
<dbReference type="PANTHER" id="PTHR21666:SF285">
    <property type="entry name" value="M23 FAMILY METALLOPEPTIDASE"/>
    <property type="match status" value="1"/>
</dbReference>
<proteinExistence type="predicted"/>
<dbReference type="FunFam" id="2.70.70.10:FF:000019">
    <property type="entry name" value="M23 family peptidase"/>
    <property type="match status" value="1"/>
</dbReference>
<dbReference type="SUPFAM" id="SSF51261">
    <property type="entry name" value="Duplicated hybrid motif"/>
    <property type="match status" value="1"/>
</dbReference>
<dbReference type="CDD" id="cd12797">
    <property type="entry name" value="M23_peptidase"/>
    <property type="match status" value="1"/>
</dbReference>
<evidence type="ECO:0000313" key="3">
    <source>
        <dbReference type="EMBL" id="AXI04529.1"/>
    </source>
</evidence>
<sequence>MATFSLFSMATHAALPQDSRRAGGIAVIEVSPTTKSATLDDQPVALVADNNKNYAVVGIPITATTGTHTLKTDQGNFDFNVADYAYPEQRLTIKDQSKVTPDPDELARYHREAVEQNTIYQSFTTPQGNSFPSFVLPAHARFSSPFGFKRFFNNEPRAPHAGLDIAAAFGTVAHAPASGVVVQTGDYFFNGQTVMIDHGQGIISMLCHLSRIDVKIGQTVAQGDAIGLVGKTGRATGPHLHWSISMNNARVDPLLVIPASEKPN</sequence>
<dbReference type="KEGG" id="mbah:HYN46_04175"/>
<dbReference type="Gene3D" id="2.60.40.1590">
    <property type="entry name" value="Peptidoglycan hydrolase domains"/>
    <property type="match status" value="1"/>
</dbReference>
<evidence type="ECO:0000259" key="2">
    <source>
        <dbReference type="Pfam" id="PF18421"/>
    </source>
</evidence>
<gene>
    <name evidence="3" type="ORF">HYN46_04175</name>
</gene>
<dbReference type="InterPro" id="IPR016047">
    <property type="entry name" value="M23ase_b-sheet_dom"/>
</dbReference>
<organism evidence="3 4">
    <name type="scientific">Aquirhabdus parva</name>
    <dbReference type="NCBI Taxonomy" id="2283318"/>
    <lineage>
        <taxon>Bacteria</taxon>
        <taxon>Pseudomonadati</taxon>
        <taxon>Pseudomonadota</taxon>
        <taxon>Gammaproteobacteria</taxon>
        <taxon>Moraxellales</taxon>
        <taxon>Moraxellaceae</taxon>
        <taxon>Aquirhabdus</taxon>
    </lineage>
</organism>
<evidence type="ECO:0000313" key="4">
    <source>
        <dbReference type="Proteomes" id="UP000253940"/>
    </source>
</evidence>
<dbReference type="Proteomes" id="UP000253940">
    <property type="component" value="Chromosome"/>
</dbReference>
<dbReference type="InterPro" id="IPR050570">
    <property type="entry name" value="Cell_wall_metabolism_enzyme"/>
</dbReference>